<comment type="similarity">
    <text evidence="7">Belongs to the U2 small nuclear ribonucleoprotein A family.</text>
</comment>
<reference evidence="8" key="1">
    <citation type="submission" date="2022-03" db="EMBL/GenBank/DDBJ databases">
        <authorList>
            <person name="Martin C."/>
        </authorList>
    </citation>
    <scope>NUCLEOTIDE SEQUENCE</scope>
</reference>
<evidence type="ECO:0000256" key="3">
    <source>
        <dbReference type="ARBA" id="ARBA00022728"/>
    </source>
</evidence>
<dbReference type="PANTHER" id="PTHR10552:SF6">
    <property type="entry name" value="U2 SMALL NUCLEAR RIBONUCLEOPROTEIN A"/>
    <property type="match status" value="1"/>
</dbReference>
<name>A0A8J1UV00_OWEFU</name>
<comment type="subcellular location">
    <subcellularLocation>
        <location evidence="1">Nucleus</location>
    </subcellularLocation>
</comment>
<keyword evidence="2" id="KW-0433">Leucine-rich repeat</keyword>
<evidence type="ECO:0000256" key="2">
    <source>
        <dbReference type="ARBA" id="ARBA00022614"/>
    </source>
</evidence>
<gene>
    <name evidence="8" type="ORF">OFUS_LOCUS303</name>
</gene>
<organism evidence="8 9">
    <name type="scientific">Owenia fusiformis</name>
    <name type="common">Polychaete worm</name>
    <dbReference type="NCBI Taxonomy" id="6347"/>
    <lineage>
        <taxon>Eukaryota</taxon>
        <taxon>Metazoa</taxon>
        <taxon>Spiralia</taxon>
        <taxon>Lophotrochozoa</taxon>
        <taxon>Annelida</taxon>
        <taxon>Polychaeta</taxon>
        <taxon>Sedentaria</taxon>
        <taxon>Canalipalpata</taxon>
        <taxon>Sabellida</taxon>
        <taxon>Oweniida</taxon>
        <taxon>Oweniidae</taxon>
        <taxon>Owenia</taxon>
    </lineage>
</organism>
<dbReference type="PROSITE" id="PS51450">
    <property type="entry name" value="LRR"/>
    <property type="match status" value="1"/>
</dbReference>
<dbReference type="SMART" id="SM00446">
    <property type="entry name" value="LRRcap"/>
    <property type="match status" value="1"/>
</dbReference>
<evidence type="ECO:0000256" key="1">
    <source>
        <dbReference type="ARBA" id="ARBA00004123"/>
    </source>
</evidence>
<dbReference type="SUPFAM" id="SSF52058">
    <property type="entry name" value="L domain-like"/>
    <property type="match status" value="1"/>
</dbReference>
<evidence type="ECO:0000256" key="4">
    <source>
        <dbReference type="ARBA" id="ARBA00022737"/>
    </source>
</evidence>
<keyword evidence="3" id="KW-0507">mRNA processing</keyword>
<sequence>GSEIVVPRDLARPCDFLFMRIVCAQSKFGVFQTYFFCSLKHKYLYFRCVSIYKMVKLTPELIQQAQQYTNPVRDRELTLRGYKIPVLENLGATLDQFDTIDFSDNDIRKLDSFPLLKRLKTLLFNNNRVSRITENLEESLPNLETLILTNNNMRELGDIDVLSTVKTLSTLSLLGNPITTKEHYRLYIVHTLPNLRLLDFRKIKQKERDAAQRLFKGKRGANLIRQIGQKSNTFVPGGNIPEKRVAPPKDVEAIKRAIVNAKSLEEVERLTQMLRTGQVPGGAGEKEEMMEVNGH</sequence>
<dbReference type="InterPro" id="IPR001611">
    <property type="entry name" value="Leu-rich_rpt"/>
</dbReference>
<proteinExistence type="inferred from homology"/>
<dbReference type="InterPro" id="IPR032675">
    <property type="entry name" value="LRR_dom_sf"/>
</dbReference>
<dbReference type="Pfam" id="PF14580">
    <property type="entry name" value="LRR_9"/>
    <property type="match status" value="1"/>
</dbReference>
<dbReference type="InterPro" id="IPR044640">
    <property type="entry name" value="RU2A"/>
</dbReference>
<dbReference type="GO" id="GO:0005681">
    <property type="term" value="C:spliceosomal complex"/>
    <property type="evidence" value="ECO:0007669"/>
    <property type="project" value="UniProtKB-KW"/>
</dbReference>
<keyword evidence="3" id="KW-0747">Spliceosome</keyword>
<dbReference type="Proteomes" id="UP000749559">
    <property type="component" value="Unassembled WGS sequence"/>
</dbReference>
<evidence type="ECO:0000256" key="7">
    <source>
        <dbReference type="ARBA" id="ARBA00024196"/>
    </source>
</evidence>
<keyword evidence="4" id="KW-0677">Repeat</keyword>
<dbReference type="PANTHER" id="PTHR10552">
    <property type="entry name" value="U2 SMALL NUCLEAR RIBONUCLEOPROTEIN A"/>
    <property type="match status" value="1"/>
</dbReference>
<dbReference type="OrthoDB" id="433501at2759"/>
<protein>
    <submittedName>
        <fullName evidence="8">Uncharacterized protein</fullName>
    </submittedName>
</protein>
<dbReference type="AlphaFoldDB" id="A0A8J1UV00"/>
<keyword evidence="6" id="KW-0539">Nucleus</keyword>
<accession>A0A8J1UV00</accession>
<dbReference type="FunFam" id="3.80.10.10:FF:000026">
    <property type="entry name" value="U2 small nuclear ribonucleoprotein A"/>
    <property type="match status" value="1"/>
</dbReference>
<feature type="non-terminal residue" evidence="8">
    <location>
        <position position="1"/>
    </location>
</feature>
<evidence type="ECO:0000256" key="6">
    <source>
        <dbReference type="ARBA" id="ARBA00023242"/>
    </source>
</evidence>
<dbReference type="GO" id="GO:0005686">
    <property type="term" value="C:U2 snRNP"/>
    <property type="evidence" value="ECO:0007669"/>
    <property type="project" value="TreeGrafter"/>
</dbReference>
<keyword evidence="5" id="KW-0508">mRNA splicing</keyword>
<evidence type="ECO:0000256" key="5">
    <source>
        <dbReference type="ARBA" id="ARBA00023187"/>
    </source>
</evidence>
<comment type="caution">
    <text evidence="8">The sequence shown here is derived from an EMBL/GenBank/DDBJ whole genome shotgun (WGS) entry which is preliminary data.</text>
</comment>
<dbReference type="EMBL" id="CAIIXF020000001">
    <property type="protein sequence ID" value="CAH1772555.1"/>
    <property type="molecule type" value="Genomic_DNA"/>
</dbReference>
<dbReference type="InterPro" id="IPR003603">
    <property type="entry name" value="U2A'_phosphoprotein32A_C"/>
</dbReference>
<dbReference type="Gene3D" id="3.80.10.10">
    <property type="entry name" value="Ribonuclease Inhibitor"/>
    <property type="match status" value="1"/>
</dbReference>
<evidence type="ECO:0000313" key="9">
    <source>
        <dbReference type="Proteomes" id="UP000749559"/>
    </source>
</evidence>
<keyword evidence="9" id="KW-1185">Reference proteome</keyword>
<dbReference type="GO" id="GO:0030620">
    <property type="term" value="F:U2 snRNA binding"/>
    <property type="evidence" value="ECO:0007669"/>
    <property type="project" value="InterPro"/>
</dbReference>
<evidence type="ECO:0000313" key="8">
    <source>
        <dbReference type="EMBL" id="CAH1772555.1"/>
    </source>
</evidence>
<dbReference type="GO" id="GO:0000398">
    <property type="term" value="P:mRNA splicing, via spliceosome"/>
    <property type="evidence" value="ECO:0007669"/>
    <property type="project" value="InterPro"/>
</dbReference>